<evidence type="ECO:0008006" key="3">
    <source>
        <dbReference type="Google" id="ProtNLM"/>
    </source>
</evidence>
<organism evidence="1 2">
    <name type="scientific">Luteolibacter soli</name>
    <dbReference type="NCBI Taxonomy" id="3135280"/>
    <lineage>
        <taxon>Bacteria</taxon>
        <taxon>Pseudomonadati</taxon>
        <taxon>Verrucomicrobiota</taxon>
        <taxon>Verrucomicrobiia</taxon>
        <taxon>Verrucomicrobiales</taxon>
        <taxon>Verrucomicrobiaceae</taxon>
        <taxon>Luteolibacter</taxon>
    </lineage>
</organism>
<reference evidence="1 2" key="1">
    <citation type="submission" date="2024-04" db="EMBL/GenBank/DDBJ databases">
        <title>Luteolibacter sp. isolated from soil.</title>
        <authorList>
            <person name="An J."/>
        </authorList>
    </citation>
    <scope>NUCLEOTIDE SEQUENCE [LARGE SCALE GENOMIC DNA]</scope>
    <source>
        <strain evidence="1 2">Y139</strain>
    </source>
</reference>
<keyword evidence="2" id="KW-1185">Reference proteome</keyword>
<accession>A0ABU9AZI1</accession>
<protein>
    <recommendedName>
        <fullName evidence="3">MarR family transcriptional regulator</fullName>
    </recommendedName>
</protein>
<dbReference type="SUPFAM" id="SSF46785">
    <property type="entry name" value="Winged helix' DNA-binding domain"/>
    <property type="match status" value="1"/>
</dbReference>
<evidence type="ECO:0000313" key="2">
    <source>
        <dbReference type="Proteomes" id="UP001371305"/>
    </source>
</evidence>
<dbReference type="RefSeq" id="WP_341406562.1">
    <property type="nucleotide sequence ID" value="NZ_JBBUKT010000008.1"/>
</dbReference>
<name>A0ABU9AZI1_9BACT</name>
<dbReference type="Proteomes" id="UP001371305">
    <property type="component" value="Unassembled WGS sequence"/>
</dbReference>
<gene>
    <name evidence="1" type="ORF">WKV53_19990</name>
</gene>
<dbReference type="Gene3D" id="1.10.10.10">
    <property type="entry name" value="Winged helix-like DNA-binding domain superfamily/Winged helix DNA-binding domain"/>
    <property type="match status" value="1"/>
</dbReference>
<sequence>MNKRLQQAALQTPTGDDGSQAVLATLARLSNAAGETGMRLHKLAAATGLSGRAVDAALKQLKELGFISARDGTRGVVHRVHLATPSALPLETSSDV</sequence>
<dbReference type="InterPro" id="IPR036390">
    <property type="entry name" value="WH_DNA-bd_sf"/>
</dbReference>
<proteinExistence type="predicted"/>
<dbReference type="EMBL" id="JBBUKT010000008">
    <property type="protein sequence ID" value="MEK7952805.1"/>
    <property type="molecule type" value="Genomic_DNA"/>
</dbReference>
<dbReference type="InterPro" id="IPR036388">
    <property type="entry name" value="WH-like_DNA-bd_sf"/>
</dbReference>
<evidence type="ECO:0000313" key="1">
    <source>
        <dbReference type="EMBL" id="MEK7952805.1"/>
    </source>
</evidence>
<comment type="caution">
    <text evidence="1">The sequence shown here is derived from an EMBL/GenBank/DDBJ whole genome shotgun (WGS) entry which is preliminary data.</text>
</comment>